<reference evidence="3 5" key="2">
    <citation type="journal article" date="2013" name="Nature">
        <title>Insights into bilaterian evolution from three spiralian genomes.</title>
        <authorList>
            <person name="Simakov O."/>
            <person name="Marletaz F."/>
            <person name="Cho S.J."/>
            <person name="Edsinger-Gonzales E."/>
            <person name="Havlak P."/>
            <person name="Hellsten U."/>
            <person name="Kuo D.H."/>
            <person name="Larsson T."/>
            <person name="Lv J."/>
            <person name="Arendt D."/>
            <person name="Savage R."/>
            <person name="Osoegawa K."/>
            <person name="de Jong P."/>
            <person name="Grimwood J."/>
            <person name="Chapman J.A."/>
            <person name="Shapiro H."/>
            <person name="Aerts A."/>
            <person name="Otillar R.P."/>
            <person name="Terry A.Y."/>
            <person name="Boore J.L."/>
            <person name="Grigoriev I.V."/>
            <person name="Lindberg D.R."/>
            <person name="Seaver E.C."/>
            <person name="Weisblat D.A."/>
            <person name="Putnam N.H."/>
            <person name="Rokhsar D.S."/>
        </authorList>
    </citation>
    <scope>NUCLEOTIDE SEQUENCE</scope>
    <source>
        <strain evidence="3 5">I ESC-2004</strain>
    </source>
</reference>
<dbReference type="PANTHER" id="PTHR23320">
    <property type="entry name" value="MEMBRANE-SPANNING 4-DOMAINS SUBFAMILY A MS4A -RELATED"/>
    <property type="match status" value="1"/>
</dbReference>
<dbReference type="HOGENOM" id="CLU_897868_0_0_1"/>
<keyword evidence="2" id="KW-0472">Membrane</keyword>
<dbReference type="AlphaFoldDB" id="R7UBH9"/>
<dbReference type="PANTHER" id="PTHR23320:SF130">
    <property type="entry name" value="TRANSMEMBRANE PROTEIN 212"/>
    <property type="match status" value="1"/>
</dbReference>
<evidence type="ECO:0000256" key="2">
    <source>
        <dbReference type="SAM" id="Phobius"/>
    </source>
</evidence>
<accession>R7UBH9</accession>
<evidence type="ECO:0000313" key="5">
    <source>
        <dbReference type="Proteomes" id="UP000014760"/>
    </source>
</evidence>
<dbReference type="OrthoDB" id="10673175at2759"/>
<organism evidence="3">
    <name type="scientific">Capitella teleta</name>
    <name type="common">Polychaete worm</name>
    <dbReference type="NCBI Taxonomy" id="283909"/>
    <lineage>
        <taxon>Eukaryota</taxon>
        <taxon>Metazoa</taxon>
        <taxon>Spiralia</taxon>
        <taxon>Lophotrochozoa</taxon>
        <taxon>Annelida</taxon>
        <taxon>Polychaeta</taxon>
        <taxon>Sedentaria</taxon>
        <taxon>Scolecida</taxon>
        <taxon>Capitellidae</taxon>
        <taxon>Capitella</taxon>
    </lineage>
</organism>
<reference evidence="4" key="3">
    <citation type="submission" date="2015-06" db="UniProtKB">
        <authorList>
            <consortium name="EnsemblMetazoa"/>
        </authorList>
    </citation>
    <scope>IDENTIFICATION</scope>
</reference>
<sequence>MAEDPVALWLTSYNLNSATGLGTTEILLGIFSVVFGVQGFLTHAALHYIGFGIWGGVILSATMSLAIISSLTSLVQSILAILGVYINYEDISCDYCNFNATTALFCTRWLTNTCIDASELNHARFAGIAVAATGFIQFCIAISISTLGCGLCIKFPKIRFMRKNHKRRCQSKRSSNNVQPMTIILQSSSQQLFPKNEEKENSNRTELQSQLSEVEMDTRQTEAAIARTVTNVNKRNGHDHGEPPESLKYLAHDMAIMAVGKDVPFLTPRQAHGHSLGKKAKRRISAALLRERVNTFIVTISTLRRSKDNG</sequence>
<dbReference type="Proteomes" id="UP000014760">
    <property type="component" value="Unassembled WGS sequence"/>
</dbReference>
<keyword evidence="5" id="KW-1185">Reference proteome</keyword>
<keyword evidence="2" id="KW-0812">Transmembrane</keyword>
<proteinExistence type="predicted"/>
<feature type="transmembrane region" description="Helical" evidence="2">
    <location>
        <begin position="48"/>
        <end position="68"/>
    </location>
</feature>
<reference evidence="5" key="1">
    <citation type="submission" date="2012-12" db="EMBL/GenBank/DDBJ databases">
        <authorList>
            <person name="Hellsten U."/>
            <person name="Grimwood J."/>
            <person name="Chapman J.A."/>
            <person name="Shapiro H."/>
            <person name="Aerts A."/>
            <person name="Otillar R.P."/>
            <person name="Terry A.Y."/>
            <person name="Boore J.L."/>
            <person name="Simakov O."/>
            <person name="Marletaz F."/>
            <person name="Cho S.-J."/>
            <person name="Edsinger-Gonzales E."/>
            <person name="Havlak P."/>
            <person name="Kuo D.-H."/>
            <person name="Larsson T."/>
            <person name="Lv J."/>
            <person name="Arendt D."/>
            <person name="Savage R."/>
            <person name="Osoegawa K."/>
            <person name="de Jong P."/>
            <person name="Lindberg D.R."/>
            <person name="Seaver E.C."/>
            <person name="Weisblat D.A."/>
            <person name="Putnam N.H."/>
            <person name="Grigoriev I.V."/>
            <person name="Rokhsar D.S."/>
        </authorList>
    </citation>
    <scope>NUCLEOTIDE SEQUENCE</scope>
    <source>
        <strain evidence="5">I ESC-2004</strain>
    </source>
</reference>
<feature type="transmembrane region" description="Helical" evidence="2">
    <location>
        <begin position="125"/>
        <end position="153"/>
    </location>
</feature>
<evidence type="ECO:0000256" key="1">
    <source>
        <dbReference type="SAM" id="MobiDB-lite"/>
    </source>
</evidence>
<dbReference type="EMBL" id="KB305378">
    <property type="protein sequence ID" value="ELU01163.1"/>
    <property type="molecule type" value="Genomic_DNA"/>
</dbReference>
<dbReference type="EMBL" id="AMQN01001779">
    <property type="status" value="NOT_ANNOTATED_CDS"/>
    <property type="molecule type" value="Genomic_DNA"/>
</dbReference>
<evidence type="ECO:0000313" key="4">
    <source>
        <dbReference type="EnsemblMetazoa" id="CapteP187988"/>
    </source>
</evidence>
<feature type="region of interest" description="Disordered" evidence="1">
    <location>
        <begin position="192"/>
        <end position="214"/>
    </location>
</feature>
<name>R7UBH9_CAPTE</name>
<dbReference type="EnsemblMetazoa" id="CapteT187988">
    <property type="protein sequence ID" value="CapteP187988"/>
    <property type="gene ID" value="CapteG187988"/>
</dbReference>
<gene>
    <name evidence="3" type="ORF">CAPTEDRAFT_187988</name>
</gene>
<evidence type="ECO:0000313" key="3">
    <source>
        <dbReference type="EMBL" id="ELU01163.1"/>
    </source>
</evidence>
<feature type="transmembrane region" description="Helical" evidence="2">
    <location>
        <begin position="20"/>
        <end position="41"/>
    </location>
</feature>
<dbReference type="InterPro" id="IPR030417">
    <property type="entry name" value="MS4A"/>
</dbReference>
<keyword evidence="2" id="KW-1133">Transmembrane helix</keyword>
<protein>
    <submittedName>
        <fullName evidence="3 4">Uncharacterized protein</fullName>
    </submittedName>
</protein>